<organism evidence="1 2">
    <name type="scientific">Caballeronia zhejiangensis</name>
    <dbReference type="NCBI Taxonomy" id="871203"/>
    <lineage>
        <taxon>Bacteria</taxon>
        <taxon>Pseudomonadati</taxon>
        <taxon>Pseudomonadota</taxon>
        <taxon>Betaproteobacteria</taxon>
        <taxon>Burkholderiales</taxon>
        <taxon>Burkholderiaceae</taxon>
        <taxon>Caballeronia</taxon>
    </lineage>
</organism>
<accession>A0A656QCQ7</accession>
<dbReference type="Proteomes" id="UP000027451">
    <property type="component" value="Unassembled WGS sequence"/>
</dbReference>
<name>A0A656QCQ7_9BURK</name>
<dbReference type="EMBL" id="JFHD01000056">
    <property type="protein sequence ID" value="KDR25067.1"/>
    <property type="molecule type" value="Genomic_DNA"/>
</dbReference>
<keyword evidence="2" id="KW-1185">Reference proteome</keyword>
<sequence>MGLGMQIACLGFAGSSAIEREAGVELVRLAGVAKDIVDCRLTIKASLDRAGRTVFDAQLVLLTRDSEQVTVQRCTHADVNAALRHTFDDAVQLLLQRGAPDAI</sequence>
<gene>
    <name evidence="1" type="ORF">BG60_31405</name>
</gene>
<evidence type="ECO:0000313" key="2">
    <source>
        <dbReference type="Proteomes" id="UP000027451"/>
    </source>
</evidence>
<proteinExistence type="predicted"/>
<reference evidence="1 2" key="1">
    <citation type="submission" date="2014-03" db="EMBL/GenBank/DDBJ databases">
        <title>Draft Genome Sequences of Four Burkholderia Strains.</title>
        <authorList>
            <person name="Liu X.Y."/>
            <person name="Li C.X."/>
            <person name="Xu J.H."/>
        </authorList>
    </citation>
    <scope>NUCLEOTIDE SEQUENCE [LARGE SCALE GENOMIC DNA]</scope>
    <source>
        <strain evidence="1 2">OP-1</strain>
    </source>
</reference>
<dbReference type="RefSeq" id="WP_008347607.1">
    <property type="nucleotide sequence ID" value="NZ_CP084285.1"/>
</dbReference>
<evidence type="ECO:0000313" key="1">
    <source>
        <dbReference type="EMBL" id="KDR25067.1"/>
    </source>
</evidence>
<protein>
    <submittedName>
        <fullName evidence="1">Metal ABC transporter ATPase</fullName>
    </submittedName>
</protein>
<comment type="caution">
    <text evidence="1">The sequence shown here is derived from an EMBL/GenBank/DDBJ whole genome shotgun (WGS) entry which is preliminary data.</text>
</comment>
<dbReference type="AlphaFoldDB" id="A0A656QCQ7"/>